<feature type="compositionally biased region" description="Polar residues" evidence="1">
    <location>
        <begin position="194"/>
        <end position="205"/>
    </location>
</feature>
<feature type="transmembrane region" description="Helical" evidence="2">
    <location>
        <begin position="56"/>
        <end position="81"/>
    </location>
</feature>
<evidence type="ECO:0008006" key="5">
    <source>
        <dbReference type="Google" id="ProtNLM"/>
    </source>
</evidence>
<dbReference type="OrthoDB" id="5344006at2759"/>
<dbReference type="HOGENOM" id="CLU_1054094_0_0_1"/>
<dbReference type="AlphaFoldDB" id="A0A0C3GU42"/>
<keyword evidence="2" id="KW-0472">Membrane</keyword>
<feature type="transmembrane region" description="Helical" evidence="2">
    <location>
        <begin position="88"/>
        <end position="107"/>
    </location>
</feature>
<evidence type="ECO:0000256" key="2">
    <source>
        <dbReference type="SAM" id="Phobius"/>
    </source>
</evidence>
<evidence type="ECO:0000313" key="3">
    <source>
        <dbReference type="EMBL" id="KIM93911.1"/>
    </source>
</evidence>
<keyword evidence="2" id="KW-0812">Transmembrane</keyword>
<feature type="transmembrane region" description="Helical" evidence="2">
    <location>
        <begin position="139"/>
        <end position="159"/>
    </location>
</feature>
<proteinExistence type="predicted"/>
<gene>
    <name evidence="3" type="ORF">OIDMADRAFT_184606</name>
</gene>
<dbReference type="EMBL" id="KN832892">
    <property type="protein sequence ID" value="KIM93911.1"/>
    <property type="molecule type" value="Genomic_DNA"/>
</dbReference>
<reference evidence="4" key="2">
    <citation type="submission" date="2015-01" db="EMBL/GenBank/DDBJ databases">
        <title>Evolutionary Origins and Diversification of the Mycorrhizal Mutualists.</title>
        <authorList>
            <consortium name="DOE Joint Genome Institute"/>
            <consortium name="Mycorrhizal Genomics Consortium"/>
            <person name="Kohler A."/>
            <person name="Kuo A."/>
            <person name="Nagy L.G."/>
            <person name="Floudas D."/>
            <person name="Copeland A."/>
            <person name="Barry K.W."/>
            <person name="Cichocki N."/>
            <person name="Veneault-Fourrey C."/>
            <person name="LaButti K."/>
            <person name="Lindquist E.A."/>
            <person name="Lipzen A."/>
            <person name="Lundell T."/>
            <person name="Morin E."/>
            <person name="Murat C."/>
            <person name="Riley R."/>
            <person name="Ohm R."/>
            <person name="Sun H."/>
            <person name="Tunlid A."/>
            <person name="Henrissat B."/>
            <person name="Grigoriev I.V."/>
            <person name="Hibbett D.S."/>
            <person name="Martin F."/>
        </authorList>
    </citation>
    <scope>NUCLEOTIDE SEQUENCE [LARGE SCALE GENOMIC DNA]</scope>
    <source>
        <strain evidence="4">Zn</strain>
    </source>
</reference>
<evidence type="ECO:0000313" key="4">
    <source>
        <dbReference type="Proteomes" id="UP000054321"/>
    </source>
</evidence>
<accession>A0A0C3GU42</accession>
<keyword evidence="4" id="KW-1185">Reference proteome</keyword>
<keyword evidence="2" id="KW-1133">Transmembrane helix</keyword>
<organism evidence="3 4">
    <name type="scientific">Oidiodendron maius (strain Zn)</name>
    <dbReference type="NCBI Taxonomy" id="913774"/>
    <lineage>
        <taxon>Eukaryota</taxon>
        <taxon>Fungi</taxon>
        <taxon>Dikarya</taxon>
        <taxon>Ascomycota</taxon>
        <taxon>Pezizomycotina</taxon>
        <taxon>Leotiomycetes</taxon>
        <taxon>Leotiomycetes incertae sedis</taxon>
        <taxon>Myxotrichaceae</taxon>
        <taxon>Oidiodendron</taxon>
    </lineage>
</organism>
<sequence>MKLADRFKSRMDRRSRYQRIPFYTIKLLQLVSCVVDFAIIAYFISNLRSSYAPVPWTFIIHLTGFTISTVVLAFTISVYAATTPPSKISIILNGALLAFLALSFGLLTRTLRVTLTKSCGIESWNNSTGIMVCRLYKTLFSFEVIAILTTLAGLALDFYTISVSRTPSAYIRTESPKSRSFEQRDSEYRGLITPSYTNGSKSPNNLDGPPSFPSTPGLPDSEETELNRLEPADIDGNDRGMSFLLPSSAYRRVSERGYNPPEGI</sequence>
<dbReference type="Proteomes" id="UP000054321">
    <property type="component" value="Unassembled WGS sequence"/>
</dbReference>
<reference evidence="3 4" key="1">
    <citation type="submission" date="2014-04" db="EMBL/GenBank/DDBJ databases">
        <authorList>
            <consortium name="DOE Joint Genome Institute"/>
            <person name="Kuo A."/>
            <person name="Martino E."/>
            <person name="Perotto S."/>
            <person name="Kohler A."/>
            <person name="Nagy L.G."/>
            <person name="Floudas D."/>
            <person name="Copeland A."/>
            <person name="Barry K.W."/>
            <person name="Cichocki N."/>
            <person name="Veneault-Fourrey C."/>
            <person name="LaButti K."/>
            <person name="Lindquist E.A."/>
            <person name="Lipzen A."/>
            <person name="Lundell T."/>
            <person name="Morin E."/>
            <person name="Murat C."/>
            <person name="Sun H."/>
            <person name="Tunlid A."/>
            <person name="Henrissat B."/>
            <person name="Grigoriev I.V."/>
            <person name="Hibbett D.S."/>
            <person name="Martin F."/>
            <person name="Nordberg H.P."/>
            <person name="Cantor M.N."/>
            <person name="Hua S.X."/>
        </authorList>
    </citation>
    <scope>NUCLEOTIDE SEQUENCE [LARGE SCALE GENOMIC DNA]</scope>
    <source>
        <strain evidence="3 4">Zn</strain>
    </source>
</reference>
<evidence type="ECO:0000256" key="1">
    <source>
        <dbReference type="SAM" id="MobiDB-lite"/>
    </source>
</evidence>
<feature type="transmembrane region" description="Helical" evidence="2">
    <location>
        <begin position="20"/>
        <end position="44"/>
    </location>
</feature>
<feature type="region of interest" description="Disordered" evidence="1">
    <location>
        <begin position="192"/>
        <end position="264"/>
    </location>
</feature>
<protein>
    <recommendedName>
        <fullName evidence="5">MARVEL domain-containing protein</fullName>
    </recommendedName>
</protein>
<name>A0A0C3GU42_OIDMZ</name>
<dbReference type="InParanoid" id="A0A0C3GU42"/>